<evidence type="ECO:0000256" key="1">
    <source>
        <dbReference type="ARBA" id="ARBA00022801"/>
    </source>
</evidence>
<comment type="caution">
    <text evidence="3">The sequence shown here is derived from an EMBL/GenBank/DDBJ whole genome shotgun (WGS) entry which is preliminary data.</text>
</comment>
<dbReference type="AlphaFoldDB" id="A0A8J8SYK9"/>
<keyword evidence="1" id="KW-0378">Hydrolase</keyword>
<sequence length="172" mass="19352">MEPAGDTLDPYGRPYPPKHDGYLVPRTAADAIVIQKDPVSGEFQCLLITRKKETFHGKLAYPGGHIDYGEDPVVACVRELEEECGIKGANPQLVAVRGSPERDPRYHMISIFYFVEVQPGQTVVAGDDASTAKFYNISELLQRKDDFAFDHYEILTEVIRLRPELESLRSKL</sequence>
<name>A0A8J8SYK9_HALGN</name>
<dbReference type="OrthoDB" id="447842at2759"/>
<dbReference type="PANTHER" id="PTHR43736">
    <property type="entry name" value="ADP-RIBOSE PYROPHOSPHATASE"/>
    <property type="match status" value="1"/>
</dbReference>
<dbReference type="PROSITE" id="PS00893">
    <property type="entry name" value="NUDIX_BOX"/>
    <property type="match status" value="1"/>
</dbReference>
<dbReference type="GO" id="GO:0016787">
    <property type="term" value="F:hydrolase activity"/>
    <property type="evidence" value="ECO:0007669"/>
    <property type="project" value="UniProtKB-KW"/>
</dbReference>
<dbReference type="PROSITE" id="PS51462">
    <property type="entry name" value="NUDIX"/>
    <property type="match status" value="1"/>
</dbReference>
<accession>A0A8J8SYK9</accession>
<dbReference type="EMBL" id="RRYP01015724">
    <property type="protein sequence ID" value="TNV75380.1"/>
    <property type="molecule type" value="Genomic_DNA"/>
</dbReference>
<proteinExistence type="predicted"/>
<dbReference type="InterPro" id="IPR020084">
    <property type="entry name" value="NUDIX_hydrolase_CS"/>
</dbReference>
<dbReference type="InterPro" id="IPR000086">
    <property type="entry name" value="NUDIX_hydrolase_dom"/>
</dbReference>
<protein>
    <recommendedName>
        <fullName evidence="2">Nudix hydrolase domain-containing protein</fullName>
    </recommendedName>
</protein>
<keyword evidence="4" id="KW-1185">Reference proteome</keyword>
<gene>
    <name evidence="3" type="ORF">FGO68_gene15597</name>
</gene>
<evidence type="ECO:0000259" key="2">
    <source>
        <dbReference type="PROSITE" id="PS51462"/>
    </source>
</evidence>
<dbReference type="SUPFAM" id="SSF55811">
    <property type="entry name" value="Nudix"/>
    <property type="match status" value="1"/>
</dbReference>
<dbReference type="Pfam" id="PF00293">
    <property type="entry name" value="NUDIX"/>
    <property type="match status" value="1"/>
</dbReference>
<dbReference type="InterPro" id="IPR015797">
    <property type="entry name" value="NUDIX_hydrolase-like_dom_sf"/>
</dbReference>
<organism evidence="3 4">
    <name type="scientific">Halteria grandinella</name>
    <dbReference type="NCBI Taxonomy" id="5974"/>
    <lineage>
        <taxon>Eukaryota</taxon>
        <taxon>Sar</taxon>
        <taxon>Alveolata</taxon>
        <taxon>Ciliophora</taxon>
        <taxon>Intramacronucleata</taxon>
        <taxon>Spirotrichea</taxon>
        <taxon>Stichotrichia</taxon>
        <taxon>Sporadotrichida</taxon>
        <taxon>Halteriidae</taxon>
        <taxon>Halteria</taxon>
    </lineage>
</organism>
<reference evidence="3" key="1">
    <citation type="submission" date="2019-06" db="EMBL/GenBank/DDBJ databases">
        <authorList>
            <person name="Zheng W."/>
        </authorList>
    </citation>
    <scope>NUCLEOTIDE SEQUENCE</scope>
    <source>
        <strain evidence="3">QDHG01</strain>
    </source>
</reference>
<dbReference type="PANTHER" id="PTHR43736:SF5">
    <property type="entry name" value="NUDIX HYDROLASE DOMAIN-CONTAINING PROTEIN"/>
    <property type="match status" value="1"/>
</dbReference>
<evidence type="ECO:0000313" key="4">
    <source>
        <dbReference type="Proteomes" id="UP000785679"/>
    </source>
</evidence>
<evidence type="ECO:0000313" key="3">
    <source>
        <dbReference type="EMBL" id="TNV75380.1"/>
    </source>
</evidence>
<dbReference type="CDD" id="cd18873">
    <property type="entry name" value="NUDIX_NadM_like"/>
    <property type="match status" value="1"/>
</dbReference>
<dbReference type="Proteomes" id="UP000785679">
    <property type="component" value="Unassembled WGS sequence"/>
</dbReference>
<dbReference type="Gene3D" id="3.90.79.10">
    <property type="entry name" value="Nucleoside Triphosphate Pyrophosphohydrolase"/>
    <property type="match status" value="1"/>
</dbReference>
<feature type="domain" description="Nudix hydrolase" evidence="2">
    <location>
        <begin position="25"/>
        <end position="157"/>
    </location>
</feature>